<dbReference type="Gene3D" id="3.30.200.20">
    <property type="entry name" value="Phosphorylase Kinase, domain 1"/>
    <property type="match status" value="1"/>
</dbReference>
<comment type="catalytic activity">
    <reaction evidence="8">
        <text>L-seryl-[protein] + ATP = O-phospho-L-seryl-[protein] + ADP + H(+)</text>
        <dbReference type="Rhea" id="RHEA:17989"/>
        <dbReference type="Rhea" id="RHEA-COMP:9863"/>
        <dbReference type="Rhea" id="RHEA-COMP:11604"/>
        <dbReference type="ChEBI" id="CHEBI:15378"/>
        <dbReference type="ChEBI" id="CHEBI:29999"/>
        <dbReference type="ChEBI" id="CHEBI:30616"/>
        <dbReference type="ChEBI" id="CHEBI:83421"/>
        <dbReference type="ChEBI" id="CHEBI:456216"/>
        <dbReference type="EC" id="2.7.11.1"/>
    </reaction>
</comment>
<evidence type="ECO:0000256" key="3">
    <source>
        <dbReference type="ARBA" id="ARBA00022679"/>
    </source>
</evidence>
<sequence>MRSRVGLYPLFWPSDTYQFKESKTLLASFALLELSSDYWDNLTTFEQATPKATECALEFCALAYETQMTDGVLRESLISMSKARVENSYSPAGDLSPDTLGLIQKDFGYSLTESTSSWSSSESPGTLSILIPRHDLQVTLSQDADFKSSPRVFNITQMSIATMMYDLAKNSTLNSMTFGISNTTNITQTFDNIAHLLTYRMREVDGTITLGFSQQWIVFIHVRWEFIIFPVILLISGYIFTIANSDQANEDATGHMHSNRLNLAKTEYSQYAPVEDTELIDDYETGGYHPIHIGDRLGSKGRFNVVHKLGFGGHSTVWLAQDEAEGRYVALKVAVAANNHVLRERSIIQALEESLGNRRNISVPKLHAAFTHTGPNGVHECLATDPGMCSLSRSNSASDGVWLFDLAVSRKMTAQLIRTTSFLHSQGIAHGDLHLGNVLLKLPALSSMPVSSLYAKYGEPIKEDVIRLDGASLSAHVPQYVVTPAWLGKKCEDVTLADAEVLLTDFGESWKPANTPRYTLNTPALYRPPEAMFAAAEQCPFSLAADIWTLGCSIFAIFGQLDLFEGFYPTEDDVFAENISALGKPPHTWWNLWGARQEFFNAQGKWAVNTSRVVDGEYRCLETRVHRIKRDRRGVLGDEEMADLISMLRGMLRWRPDERVSALDLATGTWMTKWCDKTD</sequence>
<gene>
    <name evidence="11" type="ORF">E0Z10_g5009</name>
</gene>
<keyword evidence="3" id="KW-0808">Transferase</keyword>
<dbReference type="GO" id="GO:0005524">
    <property type="term" value="F:ATP binding"/>
    <property type="evidence" value="ECO:0007669"/>
    <property type="project" value="UniProtKB-UniRule"/>
</dbReference>
<dbReference type="PANTHER" id="PTHR47634">
    <property type="entry name" value="PROTEIN KINASE DOMAIN-CONTAINING PROTEIN-RELATED"/>
    <property type="match status" value="1"/>
</dbReference>
<dbReference type="OrthoDB" id="5979581at2759"/>
<dbReference type="InterPro" id="IPR000719">
    <property type="entry name" value="Prot_kinase_dom"/>
</dbReference>
<dbReference type="AlphaFoldDB" id="A0A4Z0YJT9"/>
<dbReference type="GO" id="GO:0000245">
    <property type="term" value="P:spliceosomal complex assembly"/>
    <property type="evidence" value="ECO:0007669"/>
    <property type="project" value="TreeGrafter"/>
</dbReference>
<dbReference type="PROSITE" id="PS50011">
    <property type="entry name" value="PROTEIN_KINASE_DOM"/>
    <property type="match status" value="1"/>
</dbReference>
<comment type="catalytic activity">
    <reaction evidence="7">
        <text>L-threonyl-[protein] + ATP = O-phospho-L-threonyl-[protein] + ADP + H(+)</text>
        <dbReference type="Rhea" id="RHEA:46608"/>
        <dbReference type="Rhea" id="RHEA-COMP:11060"/>
        <dbReference type="Rhea" id="RHEA-COMP:11605"/>
        <dbReference type="ChEBI" id="CHEBI:15378"/>
        <dbReference type="ChEBI" id="CHEBI:30013"/>
        <dbReference type="ChEBI" id="CHEBI:30616"/>
        <dbReference type="ChEBI" id="CHEBI:61977"/>
        <dbReference type="ChEBI" id="CHEBI:456216"/>
        <dbReference type="EC" id="2.7.11.1"/>
    </reaction>
</comment>
<evidence type="ECO:0000256" key="8">
    <source>
        <dbReference type="ARBA" id="ARBA00048679"/>
    </source>
</evidence>
<dbReference type="GO" id="GO:0004674">
    <property type="term" value="F:protein serine/threonine kinase activity"/>
    <property type="evidence" value="ECO:0007669"/>
    <property type="project" value="UniProtKB-KW"/>
</dbReference>
<evidence type="ECO:0000256" key="2">
    <source>
        <dbReference type="ARBA" id="ARBA00022527"/>
    </source>
</evidence>
<evidence type="ECO:0000256" key="9">
    <source>
        <dbReference type="PROSITE-ProRule" id="PRU10141"/>
    </source>
</evidence>
<dbReference type="SMART" id="SM00220">
    <property type="entry name" value="S_TKc"/>
    <property type="match status" value="1"/>
</dbReference>
<evidence type="ECO:0000313" key="11">
    <source>
        <dbReference type="EMBL" id="TGJ83767.1"/>
    </source>
</evidence>
<evidence type="ECO:0000313" key="12">
    <source>
        <dbReference type="Proteomes" id="UP000297716"/>
    </source>
</evidence>
<evidence type="ECO:0000256" key="6">
    <source>
        <dbReference type="ARBA" id="ARBA00022840"/>
    </source>
</evidence>
<evidence type="ECO:0000259" key="10">
    <source>
        <dbReference type="PROSITE" id="PS50011"/>
    </source>
</evidence>
<dbReference type="GO" id="GO:0050684">
    <property type="term" value="P:regulation of mRNA processing"/>
    <property type="evidence" value="ECO:0007669"/>
    <property type="project" value="TreeGrafter"/>
</dbReference>
<name>A0A4Z0YJT9_9PEZI</name>
<protein>
    <recommendedName>
        <fullName evidence="1">non-specific serine/threonine protein kinase</fullName>
        <ecNumber evidence="1">2.7.11.1</ecNumber>
    </recommendedName>
</protein>
<keyword evidence="5" id="KW-0418">Kinase</keyword>
<evidence type="ECO:0000256" key="5">
    <source>
        <dbReference type="ARBA" id="ARBA00022777"/>
    </source>
</evidence>
<keyword evidence="4 9" id="KW-0547">Nucleotide-binding</keyword>
<dbReference type="PANTHER" id="PTHR47634:SF9">
    <property type="entry name" value="PROTEIN KINASE DOMAIN-CONTAINING PROTEIN-RELATED"/>
    <property type="match status" value="1"/>
</dbReference>
<keyword evidence="2" id="KW-0723">Serine/threonine-protein kinase</keyword>
<evidence type="ECO:0000256" key="4">
    <source>
        <dbReference type="ARBA" id="ARBA00022741"/>
    </source>
</evidence>
<dbReference type="EC" id="2.7.11.1" evidence="1"/>
<feature type="domain" description="Protein kinase" evidence="10">
    <location>
        <begin position="303"/>
        <end position="671"/>
    </location>
</feature>
<accession>A0A4Z0YJT9</accession>
<dbReference type="SUPFAM" id="SSF56112">
    <property type="entry name" value="Protein kinase-like (PK-like)"/>
    <property type="match status" value="1"/>
</dbReference>
<dbReference type="Proteomes" id="UP000297716">
    <property type="component" value="Unassembled WGS sequence"/>
</dbReference>
<evidence type="ECO:0000256" key="7">
    <source>
        <dbReference type="ARBA" id="ARBA00047899"/>
    </source>
</evidence>
<dbReference type="InterPro" id="IPR011009">
    <property type="entry name" value="Kinase-like_dom_sf"/>
</dbReference>
<dbReference type="PROSITE" id="PS00107">
    <property type="entry name" value="PROTEIN_KINASE_ATP"/>
    <property type="match status" value="1"/>
</dbReference>
<evidence type="ECO:0000256" key="1">
    <source>
        <dbReference type="ARBA" id="ARBA00012513"/>
    </source>
</evidence>
<keyword evidence="6 9" id="KW-0067">ATP-binding</keyword>
<proteinExistence type="predicted"/>
<organism evidence="11 12">
    <name type="scientific">Xylaria hypoxylon</name>
    <dbReference type="NCBI Taxonomy" id="37992"/>
    <lineage>
        <taxon>Eukaryota</taxon>
        <taxon>Fungi</taxon>
        <taxon>Dikarya</taxon>
        <taxon>Ascomycota</taxon>
        <taxon>Pezizomycotina</taxon>
        <taxon>Sordariomycetes</taxon>
        <taxon>Xylariomycetidae</taxon>
        <taxon>Xylariales</taxon>
        <taxon>Xylariaceae</taxon>
        <taxon>Xylaria</taxon>
    </lineage>
</organism>
<dbReference type="InterPro" id="IPR051334">
    <property type="entry name" value="SRPK"/>
</dbReference>
<feature type="binding site" evidence="9">
    <location>
        <position position="332"/>
    </location>
    <ligand>
        <name>ATP</name>
        <dbReference type="ChEBI" id="CHEBI:30616"/>
    </ligand>
</feature>
<dbReference type="InterPro" id="IPR017441">
    <property type="entry name" value="Protein_kinase_ATP_BS"/>
</dbReference>
<dbReference type="Gene3D" id="1.10.510.10">
    <property type="entry name" value="Transferase(Phosphotransferase) domain 1"/>
    <property type="match status" value="1"/>
</dbReference>
<reference evidence="11 12" key="1">
    <citation type="submission" date="2019-03" db="EMBL/GenBank/DDBJ databases">
        <title>Draft genome sequence of Xylaria hypoxylon DSM 108379, a ubiquitous saprotrophic-parasitic fungi on hardwood.</title>
        <authorList>
            <person name="Buettner E."/>
            <person name="Leonhardt S."/>
            <person name="Gebauer A.M."/>
            <person name="Liers C."/>
            <person name="Hofrichter M."/>
            <person name="Kellner H."/>
        </authorList>
    </citation>
    <scope>NUCLEOTIDE SEQUENCE [LARGE SCALE GENOMIC DNA]</scope>
    <source>
        <strain evidence="11 12">DSM 108379</strain>
    </source>
</reference>
<dbReference type="EMBL" id="SKBN01000084">
    <property type="protein sequence ID" value="TGJ83767.1"/>
    <property type="molecule type" value="Genomic_DNA"/>
</dbReference>
<comment type="caution">
    <text evidence="11">The sequence shown here is derived from an EMBL/GenBank/DDBJ whole genome shotgun (WGS) entry which is preliminary data.</text>
</comment>
<keyword evidence="12" id="KW-1185">Reference proteome</keyword>
<dbReference type="STRING" id="37992.A0A4Z0YJT9"/>